<dbReference type="AlphaFoldDB" id="N9LWF0"/>
<accession>N9LWF0</accession>
<protein>
    <submittedName>
        <fullName evidence="1">Uncharacterized protein</fullName>
    </submittedName>
</protein>
<organism evidence="1 2">
    <name type="scientific">Acinetobacter pseudolwoffii</name>
    <dbReference type="NCBI Taxonomy" id="2053287"/>
    <lineage>
        <taxon>Bacteria</taxon>
        <taxon>Pseudomonadati</taxon>
        <taxon>Pseudomonadota</taxon>
        <taxon>Gammaproteobacteria</taxon>
        <taxon>Moraxellales</taxon>
        <taxon>Moraxellaceae</taxon>
        <taxon>Acinetobacter</taxon>
    </lineage>
</organism>
<name>N9LWF0_9GAMM</name>
<gene>
    <name evidence="1" type="ORF">F906_02873</name>
</gene>
<sequence length="49" mass="5596">MVKAKSEIINHVQAASKILPLARFRPLPPELLLRRTSSQAVRQYPLQDN</sequence>
<evidence type="ECO:0000313" key="2">
    <source>
        <dbReference type="Proteomes" id="UP000023774"/>
    </source>
</evidence>
<dbReference type="HOGENOM" id="CLU_3131237_0_0_6"/>
<reference evidence="1 2" key="1">
    <citation type="submission" date="2013-02" db="EMBL/GenBank/DDBJ databases">
        <title>The Genome Sequence of Acinetobacter sp. NIPH 713.</title>
        <authorList>
            <consortium name="The Broad Institute Genome Sequencing Platform"/>
            <consortium name="The Broad Institute Genome Sequencing Center for Infectious Disease"/>
            <person name="Cerqueira G."/>
            <person name="Feldgarden M."/>
            <person name="Courvalin P."/>
            <person name="Perichon B."/>
            <person name="Grillot-Courvalin C."/>
            <person name="Clermont D."/>
            <person name="Rocha E."/>
            <person name="Yoon E.-J."/>
            <person name="Nemec A."/>
            <person name="Walker B."/>
            <person name="Young S.K."/>
            <person name="Zeng Q."/>
            <person name="Gargeya S."/>
            <person name="Fitzgerald M."/>
            <person name="Haas B."/>
            <person name="Abouelleil A."/>
            <person name="Alvarado L."/>
            <person name="Arachchi H.M."/>
            <person name="Berlin A.M."/>
            <person name="Chapman S.B."/>
            <person name="Dewar J."/>
            <person name="Goldberg J."/>
            <person name="Griggs A."/>
            <person name="Gujja S."/>
            <person name="Hansen M."/>
            <person name="Howarth C."/>
            <person name="Imamovic A."/>
            <person name="Larimer J."/>
            <person name="McCowan C."/>
            <person name="Murphy C."/>
            <person name="Neiman D."/>
            <person name="Pearson M."/>
            <person name="Priest M."/>
            <person name="Roberts A."/>
            <person name="Saif S."/>
            <person name="Shea T."/>
            <person name="Sisk P."/>
            <person name="Sykes S."/>
            <person name="Wortman J."/>
            <person name="Nusbaum C."/>
            <person name="Birren B."/>
        </authorList>
    </citation>
    <scope>NUCLEOTIDE SEQUENCE [LARGE SCALE GENOMIC DNA]</scope>
    <source>
        <strain evidence="1 2">NIPH 713</strain>
    </source>
</reference>
<keyword evidence="2" id="KW-1185">Reference proteome</keyword>
<comment type="caution">
    <text evidence="1">The sequence shown here is derived from an EMBL/GenBank/DDBJ whole genome shotgun (WGS) entry which is preliminary data.</text>
</comment>
<evidence type="ECO:0000313" key="1">
    <source>
        <dbReference type="EMBL" id="ENW85085.1"/>
    </source>
</evidence>
<proteinExistence type="predicted"/>
<dbReference type="EMBL" id="APRJ01000019">
    <property type="protein sequence ID" value="ENW85085.1"/>
    <property type="molecule type" value="Genomic_DNA"/>
</dbReference>
<dbReference type="Proteomes" id="UP000023774">
    <property type="component" value="Unassembled WGS sequence"/>
</dbReference>